<keyword evidence="1" id="KW-0732">Signal</keyword>
<feature type="chain" id="PRO_5043350291" evidence="1">
    <location>
        <begin position="21"/>
        <end position="262"/>
    </location>
</feature>
<dbReference type="AlphaFoldDB" id="A0AAV7Y6E9"/>
<keyword evidence="3" id="KW-1185">Reference proteome</keyword>
<name>A0AAV7Y6E9_9NEOP</name>
<sequence length="262" mass="27539">MARAVIVVLIACAAAFCAFADVDVDLQDTELADLQDLQSDEILTPDQFLRVNATEILEKIEEILGVIEDKIAEATARVEASVEAALQGIEDAALDSAAKWNASVQEWVEKANRAGVNVQLCLDSQNRTLADVCADLKKDARRCVSSSIADIRVAVANVQKAGPEARALLENAGNAVVECTQKPNVIQVGICLGTSLVPIHIKATALMAKTVWRSGVVAAKTAGLGPLSSLCASRATVARSAEATKIVNTTVCCIKAALGQKC</sequence>
<dbReference type="Proteomes" id="UP001075354">
    <property type="component" value="Chromosome 1"/>
</dbReference>
<gene>
    <name evidence="2" type="ORF">ONE63_000725</name>
</gene>
<proteinExistence type="predicted"/>
<comment type="caution">
    <text evidence="2">The sequence shown here is derived from an EMBL/GenBank/DDBJ whole genome shotgun (WGS) entry which is preliminary data.</text>
</comment>
<evidence type="ECO:0000256" key="1">
    <source>
        <dbReference type="SAM" id="SignalP"/>
    </source>
</evidence>
<reference evidence="2" key="1">
    <citation type="submission" date="2022-12" db="EMBL/GenBank/DDBJ databases">
        <title>Chromosome-level genome assembly of the bean flower thrips Megalurothrips usitatus.</title>
        <authorList>
            <person name="Ma L."/>
            <person name="Liu Q."/>
            <person name="Li H."/>
            <person name="Cai W."/>
        </authorList>
    </citation>
    <scope>NUCLEOTIDE SEQUENCE</scope>
    <source>
        <strain evidence="2">Cailab_2022a</strain>
    </source>
</reference>
<evidence type="ECO:0000313" key="3">
    <source>
        <dbReference type="Proteomes" id="UP001075354"/>
    </source>
</evidence>
<protein>
    <submittedName>
        <fullName evidence="2">Uncharacterized protein</fullName>
    </submittedName>
</protein>
<evidence type="ECO:0000313" key="2">
    <source>
        <dbReference type="EMBL" id="KAJ1532096.1"/>
    </source>
</evidence>
<accession>A0AAV7Y6E9</accession>
<feature type="signal peptide" evidence="1">
    <location>
        <begin position="1"/>
        <end position="20"/>
    </location>
</feature>
<organism evidence="2 3">
    <name type="scientific">Megalurothrips usitatus</name>
    <name type="common">bean blossom thrips</name>
    <dbReference type="NCBI Taxonomy" id="439358"/>
    <lineage>
        <taxon>Eukaryota</taxon>
        <taxon>Metazoa</taxon>
        <taxon>Ecdysozoa</taxon>
        <taxon>Arthropoda</taxon>
        <taxon>Hexapoda</taxon>
        <taxon>Insecta</taxon>
        <taxon>Pterygota</taxon>
        <taxon>Neoptera</taxon>
        <taxon>Paraneoptera</taxon>
        <taxon>Thysanoptera</taxon>
        <taxon>Terebrantia</taxon>
        <taxon>Thripoidea</taxon>
        <taxon>Thripidae</taxon>
        <taxon>Megalurothrips</taxon>
    </lineage>
</organism>
<dbReference type="EMBL" id="JAPTSV010000001">
    <property type="protein sequence ID" value="KAJ1532096.1"/>
    <property type="molecule type" value="Genomic_DNA"/>
</dbReference>